<protein>
    <recommendedName>
        <fullName evidence="3">Plasmid stabilization system protein ParE</fullName>
    </recommendedName>
</protein>
<dbReference type="Gene3D" id="3.30.2310.20">
    <property type="entry name" value="RelE-like"/>
    <property type="match status" value="1"/>
</dbReference>
<organism evidence="1 2">
    <name type="scientific">Mucilaginibacter jinjuensis</name>
    <dbReference type="NCBI Taxonomy" id="1176721"/>
    <lineage>
        <taxon>Bacteria</taxon>
        <taxon>Pseudomonadati</taxon>
        <taxon>Bacteroidota</taxon>
        <taxon>Sphingobacteriia</taxon>
        <taxon>Sphingobacteriales</taxon>
        <taxon>Sphingobacteriaceae</taxon>
        <taxon>Mucilaginibacter</taxon>
    </lineage>
</organism>
<reference evidence="1 2" key="1">
    <citation type="submission" date="2023-02" db="EMBL/GenBank/DDBJ databases">
        <title>Genome sequence of Mucilaginibacter jinjuensis strain KACC 16571.</title>
        <authorList>
            <person name="Kim S."/>
            <person name="Heo J."/>
            <person name="Kwon S.-W."/>
        </authorList>
    </citation>
    <scope>NUCLEOTIDE SEQUENCE [LARGE SCALE GENOMIC DNA]</scope>
    <source>
        <strain evidence="1 2">KACC 16571</strain>
    </source>
</reference>
<gene>
    <name evidence="1" type="ORF">PQO05_03530</name>
</gene>
<dbReference type="Proteomes" id="UP001216139">
    <property type="component" value="Chromosome"/>
</dbReference>
<name>A0ABY7T936_9SPHI</name>
<dbReference type="RefSeq" id="WP_273631278.1">
    <property type="nucleotide sequence ID" value="NZ_CP117167.1"/>
</dbReference>
<dbReference type="EMBL" id="CP117167">
    <property type="protein sequence ID" value="WCT13004.1"/>
    <property type="molecule type" value="Genomic_DNA"/>
</dbReference>
<keyword evidence="2" id="KW-1185">Reference proteome</keyword>
<accession>A0ABY7T936</accession>
<evidence type="ECO:0000313" key="1">
    <source>
        <dbReference type="EMBL" id="WCT13004.1"/>
    </source>
</evidence>
<evidence type="ECO:0000313" key="2">
    <source>
        <dbReference type="Proteomes" id="UP001216139"/>
    </source>
</evidence>
<sequence>MKFEIVFSDAAHETFTAIQSQILDKWGKKSVIKFEKRVLKILEIISVSPFIYEAANINVNVRKASVHKNCSCFYKIGETSITVLFFWDNRQEPM</sequence>
<dbReference type="InterPro" id="IPR035093">
    <property type="entry name" value="RelE/ParE_toxin_dom_sf"/>
</dbReference>
<proteinExistence type="predicted"/>
<evidence type="ECO:0008006" key="3">
    <source>
        <dbReference type="Google" id="ProtNLM"/>
    </source>
</evidence>